<gene>
    <name evidence="1" type="ORF">PAXRUDRAFT_314902</name>
</gene>
<protein>
    <submittedName>
        <fullName evidence="1">Uncharacterized protein</fullName>
    </submittedName>
</protein>
<dbReference type="HOGENOM" id="CLU_2197760_0_0_1"/>
<name>A0A0D0CTD9_9AGAM</name>
<dbReference type="InParanoid" id="A0A0D0CTD9"/>
<keyword evidence="2" id="KW-1185">Reference proteome</keyword>
<accession>A0A0D0CTD9</accession>
<dbReference type="EMBL" id="KN826514">
    <property type="protein sequence ID" value="KIK78673.1"/>
    <property type="molecule type" value="Genomic_DNA"/>
</dbReference>
<proteinExistence type="predicted"/>
<dbReference type="AlphaFoldDB" id="A0A0D0CTD9"/>
<dbReference type="Proteomes" id="UP000054538">
    <property type="component" value="Unassembled WGS sequence"/>
</dbReference>
<evidence type="ECO:0000313" key="1">
    <source>
        <dbReference type="EMBL" id="KIK78673.1"/>
    </source>
</evidence>
<evidence type="ECO:0000313" key="2">
    <source>
        <dbReference type="Proteomes" id="UP000054538"/>
    </source>
</evidence>
<reference evidence="2" key="2">
    <citation type="submission" date="2015-01" db="EMBL/GenBank/DDBJ databases">
        <title>Evolutionary Origins and Diversification of the Mycorrhizal Mutualists.</title>
        <authorList>
            <consortium name="DOE Joint Genome Institute"/>
            <consortium name="Mycorrhizal Genomics Consortium"/>
            <person name="Kohler A."/>
            <person name="Kuo A."/>
            <person name="Nagy L.G."/>
            <person name="Floudas D."/>
            <person name="Copeland A."/>
            <person name="Barry K.W."/>
            <person name="Cichocki N."/>
            <person name="Veneault-Fourrey C."/>
            <person name="LaButti K."/>
            <person name="Lindquist E.A."/>
            <person name="Lipzen A."/>
            <person name="Lundell T."/>
            <person name="Morin E."/>
            <person name="Murat C."/>
            <person name="Riley R."/>
            <person name="Ohm R."/>
            <person name="Sun H."/>
            <person name="Tunlid A."/>
            <person name="Henrissat B."/>
            <person name="Grigoriev I.V."/>
            <person name="Hibbett D.S."/>
            <person name="Martin F."/>
        </authorList>
    </citation>
    <scope>NUCLEOTIDE SEQUENCE [LARGE SCALE GENOMIC DNA]</scope>
    <source>
        <strain evidence="2">Ve08.2h10</strain>
    </source>
</reference>
<organism evidence="1 2">
    <name type="scientific">Paxillus rubicundulus Ve08.2h10</name>
    <dbReference type="NCBI Taxonomy" id="930991"/>
    <lineage>
        <taxon>Eukaryota</taxon>
        <taxon>Fungi</taxon>
        <taxon>Dikarya</taxon>
        <taxon>Basidiomycota</taxon>
        <taxon>Agaricomycotina</taxon>
        <taxon>Agaricomycetes</taxon>
        <taxon>Agaricomycetidae</taxon>
        <taxon>Boletales</taxon>
        <taxon>Paxilineae</taxon>
        <taxon>Paxillaceae</taxon>
        <taxon>Paxillus</taxon>
    </lineage>
</organism>
<reference evidence="1 2" key="1">
    <citation type="submission" date="2014-04" db="EMBL/GenBank/DDBJ databases">
        <authorList>
            <consortium name="DOE Joint Genome Institute"/>
            <person name="Kuo A."/>
            <person name="Kohler A."/>
            <person name="Jargeat P."/>
            <person name="Nagy L.G."/>
            <person name="Floudas D."/>
            <person name="Copeland A."/>
            <person name="Barry K.W."/>
            <person name="Cichocki N."/>
            <person name="Veneault-Fourrey C."/>
            <person name="LaButti K."/>
            <person name="Lindquist E.A."/>
            <person name="Lipzen A."/>
            <person name="Lundell T."/>
            <person name="Morin E."/>
            <person name="Murat C."/>
            <person name="Sun H."/>
            <person name="Tunlid A."/>
            <person name="Henrissat B."/>
            <person name="Grigoriev I.V."/>
            <person name="Hibbett D.S."/>
            <person name="Martin F."/>
            <person name="Nordberg H.P."/>
            <person name="Cantor M.N."/>
            <person name="Hua S.X."/>
        </authorList>
    </citation>
    <scope>NUCLEOTIDE SEQUENCE [LARGE SCALE GENOMIC DNA]</scope>
    <source>
        <strain evidence="1 2">Ve08.2h10</strain>
    </source>
</reference>
<sequence>MTAPLTLTLRRFINSLPRAAGVTDISLGSTVTSHSSTPMINAIFVRISSALAHDHPWAHSCRPRRSLCPPASIEKRSHSRGLKMPLRDDGLWRHLALQTLFGSTTSCC</sequence>